<dbReference type="GO" id="GO:0032259">
    <property type="term" value="P:methylation"/>
    <property type="evidence" value="ECO:0007669"/>
    <property type="project" value="UniProtKB-KW"/>
</dbReference>
<sequence length="245" mass="25600">MVMASDPVTTIDPEEAAHFGAMAAEWWDPKGSSAMLHRLNPVRLGYLRERIDAHWGLDGASFTPLAGKTALDVGCGAGLLCEPLARLGATVTGIDAAAENIAAAHAHARQSGLTIDYRTGGIEGLGAARFDLVTSLEVIEHVTDPAAFVAGLASALADGGLMVLSTPNRTALSRLAMITIGEGTGQIPRGTHDWDKFLTPEELIALIESAGLAVVDTRGLSFSVAKGFVISDDMTLDYFVTATRG</sequence>
<dbReference type="PANTHER" id="PTHR43464">
    <property type="entry name" value="METHYLTRANSFERASE"/>
    <property type="match status" value="1"/>
</dbReference>
<keyword evidence="1 5" id="KW-0489">Methyltransferase</keyword>
<evidence type="ECO:0000256" key="1">
    <source>
        <dbReference type="ARBA" id="ARBA00022603"/>
    </source>
</evidence>
<dbReference type="Pfam" id="PF13489">
    <property type="entry name" value="Methyltransf_23"/>
    <property type="match status" value="1"/>
</dbReference>
<keyword evidence="2 5" id="KW-0808">Transferase</keyword>
<dbReference type="Gene3D" id="3.40.50.150">
    <property type="entry name" value="Vaccinia Virus protein VP39"/>
    <property type="match status" value="1"/>
</dbReference>
<dbReference type="InterPro" id="IPR010233">
    <property type="entry name" value="UbiG_MeTrfase"/>
</dbReference>
<dbReference type="EC" id="2.1.1.64" evidence="5"/>
<organism evidence="5">
    <name type="scientific">hydrothermal vent metagenome</name>
    <dbReference type="NCBI Taxonomy" id="652676"/>
    <lineage>
        <taxon>unclassified sequences</taxon>
        <taxon>metagenomes</taxon>
        <taxon>ecological metagenomes</taxon>
    </lineage>
</organism>
<dbReference type="GO" id="GO:0005739">
    <property type="term" value="C:mitochondrion"/>
    <property type="evidence" value="ECO:0007669"/>
    <property type="project" value="TreeGrafter"/>
</dbReference>
<evidence type="ECO:0000256" key="2">
    <source>
        <dbReference type="ARBA" id="ARBA00022679"/>
    </source>
</evidence>
<dbReference type="SUPFAM" id="SSF53335">
    <property type="entry name" value="S-adenosyl-L-methionine-dependent methyltransferases"/>
    <property type="match status" value="1"/>
</dbReference>
<accession>A0A160TP96</accession>
<evidence type="ECO:0000313" key="5">
    <source>
        <dbReference type="EMBL" id="CUS45754.1"/>
    </source>
</evidence>
<dbReference type="GO" id="GO:0061542">
    <property type="term" value="F:3-demethylubiquinol 3-O-methyltransferase activity"/>
    <property type="evidence" value="ECO:0007669"/>
    <property type="project" value="UniProtKB-EC"/>
</dbReference>
<dbReference type="InterPro" id="IPR029063">
    <property type="entry name" value="SAM-dependent_MTases_sf"/>
</dbReference>
<proteinExistence type="inferred from homology"/>
<reference evidence="5" key="1">
    <citation type="submission" date="2015-10" db="EMBL/GenBank/DDBJ databases">
        <authorList>
            <person name="Gilbert D.G."/>
        </authorList>
    </citation>
    <scope>NUCLEOTIDE SEQUENCE</scope>
</reference>
<name>A0A160TP96_9ZZZZ</name>
<dbReference type="EMBL" id="CZQE01000296">
    <property type="protein sequence ID" value="CUS45754.1"/>
    <property type="molecule type" value="Genomic_DNA"/>
</dbReference>
<dbReference type="NCBIfam" id="TIGR01983">
    <property type="entry name" value="UbiG"/>
    <property type="match status" value="1"/>
</dbReference>
<evidence type="ECO:0000256" key="3">
    <source>
        <dbReference type="ARBA" id="ARBA00022688"/>
    </source>
</evidence>
<protein>
    <submittedName>
        <fullName evidence="5">3-demethylubiquinone-9 3-methyltransferase</fullName>
        <ecNumber evidence="5">2.1.1.64</ecNumber>
    </submittedName>
</protein>
<keyword evidence="3" id="KW-0831">Ubiquinone biosynthesis</keyword>
<dbReference type="AlphaFoldDB" id="A0A160TP96"/>
<dbReference type="PANTHER" id="PTHR43464:SF19">
    <property type="entry name" value="UBIQUINONE BIOSYNTHESIS O-METHYLTRANSFERASE, MITOCHONDRIAL"/>
    <property type="match status" value="1"/>
</dbReference>
<evidence type="ECO:0000256" key="4">
    <source>
        <dbReference type="ARBA" id="ARBA00022691"/>
    </source>
</evidence>
<dbReference type="CDD" id="cd02440">
    <property type="entry name" value="AdoMet_MTases"/>
    <property type="match status" value="1"/>
</dbReference>
<gene>
    <name evidence="5" type="ORF">MGWOODY_Smn1874</name>
</gene>
<dbReference type="GO" id="GO:0010420">
    <property type="term" value="F:polyprenyldihydroxybenzoate methyltransferase activity"/>
    <property type="evidence" value="ECO:0007669"/>
    <property type="project" value="InterPro"/>
</dbReference>
<keyword evidence="4" id="KW-0949">S-adenosyl-L-methionine</keyword>
<keyword evidence="5" id="KW-0830">Ubiquinone</keyword>
<dbReference type="HAMAP" id="MF_00472">
    <property type="entry name" value="UbiG"/>
    <property type="match status" value="1"/>
</dbReference>